<evidence type="ECO:0000313" key="1">
    <source>
        <dbReference type="EMBL" id="BAU53610.1"/>
    </source>
</evidence>
<name>A0A0X8X0K8_9SPHI</name>
<accession>A0A0X8X0K8</accession>
<dbReference type="EMBL" id="AP017313">
    <property type="protein sequence ID" value="BAU53610.1"/>
    <property type="molecule type" value="Genomic_DNA"/>
</dbReference>
<dbReference type="Proteomes" id="UP000218263">
    <property type="component" value="Chromosome"/>
</dbReference>
<evidence type="ECO:0000313" key="2">
    <source>
        <dbReference type="Proteomes" id="UP000218263"/>
    </source>
</evidence>
<reference evidence="1 2" key="1">
    <citation type="submission" date="2015-12" db="EMBL/GenBank/DDBJ databases">
        <title>Genome sequence of Mucilaginibacter gotjawali.</title>
        <authorList>
            <person name="Lee J.S."/>
            <person name="Lee K.C."/>
            <person name="Kim K.K."/>
            <person name="Lee B.W."/>
        </authorList>
    </citation>
    <scope>NUCLEOTIDE SEQUENCE [LARGE SCALE GENOMIC DNA]</scope>
    <source>
        <strain evidence="1 2">SA3-7</strain>
    </source>
</reference>
<dbReference type="Gene3D" id="2.60.40.1120">
    <property type="entry name" value="Carboxypeptidase-like, regulatory domain"/>
    <property type="match status" value="1"/>
</dbReference>
<proteinExistence type="predicted"/>
<dbReference type="InterPro" id="IPR008969">
    <property type="entry name" value="CarboxyPept-like_regulatory"/>
</dbReference>
<gene>
    <name evidence="1" type="ORF">MgSA37_01779</name>
</gene>
<dbReference type="KEGG" id="mgot:MgSA37_01779"/>
<dbReference type="OrthoDB" id="1223654at2"/>
<dbReference type="AlphaFoldDB" id="A0A0X8X0K8"/>
<organism evidence="1 2">
    <name type="scientific">Mucilaginibacter gotjawali</name>
    <dbReference type="NCBI Taxonomy" id="1550579"/>
    <lineage>
        <taxon>Bacteria</taxon>
        <taxon>Pseudomonadati</taxon>
        <taxon>Bacteroidota</taxon>
        <taxon>Sphingobacteriia</taxon>
        <taxon>Sphingobacteriales</taxon>
        <taxon>Sphingobacteriaceae</taxon>
        <taxon>Mucilaginibacter</taxon>
    </lineage>
</organism>
<sequence>MRFPWLILMYLVFPFVAFAQNGTITGVVTTVEGKKPLARASVFLSNSSAGTATADNGTFALYNVRPGQYTLVVRILGYETYSKTVLVGAETIKLDIQLAQKPLMLREVDISSASDWKKNFEAFKKEFIGKDDNAKYCEIMNPHILNLAYNQTKKILTANTDQFLVIENKALGYRVKFLVDSFSIDHINEVVSTSGSQVFEELPGSDAQKKKWHERREAAYHGSAMHFYRSLITDKVMQEGFIMYHFLRYVNPLRPPDEVIRHKVKVFVDHHMIDSARYYVDVVSKLSKYYNEKILKPQLFTFEVMSNGSQPGLYAIHFPKYLYVVYTKKSDDTPDINLYRALDQPNYAVSIITLNTDYAEFDHNGILIGGSTLYEGEWATHRLSDMLPVDYVPDDNK</sequence>
<protein>
    <submittedName>
        <fullName evidence="1">Uncharacterized protein</fullName>
    </submittedName>
</protein>
<keyword evidence="2" id="KW-1185">Reference proteome</keyword>
<dbReference type="Pfam" id="PF13715">
    <property type="entry name" value="CarbopepD_reg_2"/>
    <property type="match status" value="1"/>
</dbReference>
<dbReference type="SUPFAM" id="SSF49464">
    <property type="entry name" value="Carboxypeptidase regulatory domain-like"/>
    <property type="match status" value="1"/>
</dbReference>
<dbReference type="RefSeq" id="WP_096351247.1">
    <property type="nucleotide sequence ID" value="NZ_AP017313.1"/>
</dbReference>